<keyword evidence="3" id="KW-1185">Reference proteome</keyword>
<organism evidence="2 3">
    <name type="scientific">Ciona intestinalis</name>
    <name type="common">Transparent sea squirt</name>
    <name type="synonym">Ascidia intestinalis</name>
    <dbReference type="NCBI Taxonomy" id="7719"/>
    <lineage>
        <taxon>Eukaryota</taxon>
        <taxon>Metazoa</taxon>
        <taxon>Chordata</taxon>
        <taxon>Tunicata</taxon>
        <taxon>Ascidiacea</taxon>
        <taxon>Phlebobranchia</taxon>
        <taxon>Cionidae</taxon>
        <taxon>Ciona</taxon>
    </lineage>
</organism>
<dbReference type="EMBL" id="EAAA01000029">
    <property type="status" value="NOT_ANNOTATED_CDS"/>
    <property type="molecule type" value="Genomic_DNA"/>
</dbReference>
<reference evidence="2" key="2">
    <citation type="journal article" date="2008" name="Genome Biol.">
        <title>Improved genome assembly and evidence-based global gene model set for the chordate Ciona intestinalis: new insight into intron and operon populations.</title>
        <authorList>
            <person name="Satou Y."/>
            <person name="Mineta K."/>
            <person name="Ogasawara M."/>
            <person name="Sasakura Y."/>
            <person name="Shoguchi E."/>
            <person name="Ueno K."/>
            <person name="Yamada L."/>
            <person name="Matsumoto J."/>
            <person name="Wasserscheid J."/>
            <person name="Dewar K."/>
            <person name="Wiley G.B."/>
            <person name="Macmil S.L."/>
            <person name="Roe B.A."/>
            <person name="Zeller R.W."/>
            <person name="Hastings K.E."/>
            <person name="Lemaire P."/>
            <person name="Lindquist E."/>
            <person name="Endo T."/>
            <person name="Hotta K."/>
            <person name="Inaba K."/>
        </authorList>
    </citation>
    <scope>NUCLEOTIDE SEQUENCE [LARGE SCALE GENOMIC DNA]</scope>
    <source>
        <strain evidence="2">wild type</strain>
    </source>
</reference>
<evidence type="ECO:0000256" key="1">
    <source>
        <dbReference type="SAM" id="Phobius"/>
    </source>
</evidence>
<proteinExistence type="predicted"/>
<feature type="transmembrane region" description="Helical" evidence="1">
    <location>
        <begin position="251"/>
        <end position="269"/>
    </location>
</feature>
<reference evidence="2" key="3">
    <citation type="submission" date="2025-08" db="UniProtKB">
        <authorList>
            <consortium name="Ensembl"/>
        </authorList>
    </citation>
    <scope>IDENTIFICATION</scope>
</reference>
<feature type="transmembrane region" description="Helical" evidence="1">
    <location>
        <begin position="188"/>
        <end position="207"/>
    </location>
</feature>
<keyword evidence="1" id="KW-1133">Transmembrane helix</keyword>
<dbReference type="AlphaFoldDB" id="H2XYX9"/>
<accession>H2XYX9</accession>
<dbReference type="HOGENOM" id="CLU_1028675_0_0_1"/>
<evidence type="ECO:0000313" key="3">
    <source>
        <dbReference type="Proteomes" id="UP000008144"/>
    </source>
</evidence>
<reference evidence="2" key="4">
    <citation type="submission" date="2025-09" db="UniProtKB">
        <authorList>
            <consortium name="Ensembl"/>
        </authorList>
    </citation>
    <scope>IDENTIFICATION</scope>
</reference>
<feature type="transmembrane region" description="Helical" evidence="1">
    <location>
        <begin position="48"/>
        <end position="68"/>
    </location>
</feature>
<evidence type="ECO:0000313" key="2">
    <source>
        <dbReference type="Ensembl" id="ENSCINP00000034863.1"/>
    </source>
</evidence>
<reference evidence="3" key="1">
    <citation type="journal article" date="2002" name="Science">
        <title>The draft genome of Ciona intestinalis: insights into chordate and vertebrate origins.</title>
        <authorList>
            <person name="Dehal P."/>
            <person name="Satou Y."/>
            <person name="Campbell R.K."/>
            <person name="Chapman J."/>
            <person name="Degnan B."/>
            <person name="De Tomaso A."/>
            <person name="Davidson B."/>
            <person name="Di Gregorio A."/>
            <person name="Gelpke M."/>
            <person name="Goodstein D.M."/>
            <person name="Harafuji N."/>
            <person name="Hastings K.E."/>
            <person name="Ho I."/>
            <person name="Hotta K."/>
            <person name="Huang W."/>
            <person name="Kawashima T."/>
            <person name="Lemaire P."/>
            <person name="Martinez D."/>
            <person name="Meinertzhagen I.A."/>
            <person name="Necula S."/>
            <person name="Nonaka M."/>
            <person name="Putnam N."/>
            <person name="Rash S."/>
            <person name="Saiga H."/>
            <person name="Satake M."/>
            <person name="Terry A."/>
            <person name="Yamada L."/>
            <person name="Wang H.G."/>
            <person name="Awazu S."/>
            <person name="Azumi K."/>
            <person name="Boore J."/>
            <person name="Branno M."/>
            <person name="Chin-Bow S."/>
            <person name="DeSantis R."/>
            <person name="Doyle S."/>
            <person name="Francino P."/>
            <person name="Keys D.N."/>
            <person name="Haga S."/>
            <person name="Hayashi H."/>
            <person name="Hino K."/>
            <person name="Imai K.S."/>
            <person name="Inaba K."/>
            <person name="Kano S."/>
            <person name="Kobayashi K."/>
            <person name="Kobayashi M."/>
            <person name="Lee B.I."/>
            <person name="Makabe K.W."/>
            <person name="Manohar C."/>
            <person name="Matassi G."/>
            <person name="Medina M."/>
            <person name="Mochizuki Y."/>
            <person name="Mount S."/>
            <person name="Morishita T."/>
            <person name="Miura S."/>
            <person name="Nakayama A."/>
            <person name="Nishizaka S."/>
            <person name="Nomoto H."/>
            <person name="Ohta F."/>
            <person name="Oishi K."/>
            <person name="Rigoutsos I."/>
            <person name="Sano M."/>
            <person name="Sasaki A."/>
            <person name="Sasakura Y."/>
            <person name="Shoguchi E."/>
            <person name="Shin-i T."/>
            <person name="Spagnuolo A."/>
            <person name="Stainier D."/>
            <person name="Suzuki M.M."/>
            <person name="Tassy O."/>
            <person name="Takatori N."/>
            <person name="Tokuoka M."/>
            <person name="Yagi K."/>
            <person name="Yoshizaki F."/>
            <person name="Wada S."/>
            <person name="Zhang C."/>
            <person name="Hyatt P.D."/>
            <person name="Larimer F."/>
            <person name="Detter C."/>
            <person name="Doggett N."/>
            <person name="Glavina T."/>
            <person name="Hawkins T."/>
            <person name="Richardson P."/>
            <person name="Lucas S."/>
            <person name="Kohara Y."/>
            <person name="Levine M."/>
            <person name="Satoh N."/>
            <person name="Rokhsar D.S."/>
        </authorList>
    </citation>
    <scope>NUCLEOTIDE SEQUENCE [LARGE SCALE GENOMIC DNA]</scope>
</reference>
<dbReference type="Ensembl" id="ENSCINT00000031013.1">
    <property type="protein sequence ID" value="ENSCINP00000034863.1"/>
    <property type="gene ID" value="ENSCING00000019485.1"/>
</dbReference>
<protein>
    <submittedName>
        <fullName evidence="2">Uncharacterized protein</fullName>
    </submittedName>
</protein>
<keyword evidence="1" id="KW-0812">Transmembrane</keyword>
<feature type="transmembrane region" description="Helical" evidence="1">
    <location>
        <begin position="219"/>
        <end position="245"/>
    </location>
</feature>
<dbReference type="InParanoid" id="H2XYX9"/>
<feature type="transmembrane region" description="Helical" evidence="1">
    <location>
        <begin position="20"/>
        <end position="42"/>
    </location>
</feature>
<keyword evidence="1" id="KW-0472">Membrane</keyword>
<feature type="transmembrane region" description="Helical" evidence="1">
    <location>
        <begin position="113"/>
        <end position="135"/>
    </location>
</feature>
<feature type="transmembrane region" description="Helical" evidence="1">
    <location>
        <begin position="147"/>
        <end position="168"/>
    </location>
</feature>
<feature type="transmembrane region" description="Helical" evidence="1">
    <location>
        <begin position="75"/>
        <end position="93"/>
    </location>
</feature>
<name>H2XYX9_CIOIN</name>
<dbReference type="Proteomes" id="UP000008144">
    <property type="component" value="Chromosome 1"/>
</dbReference>
<sequence length="271" mass="30422">MALNTIRGFDASAFQKFRILFALCILADAVWYIASFEVRAAYFKQSGLPVNMIYLVAVVYAFFGIRILFNYSLELTCLGMIGIFSVLTFLIHHDVRHGGIGAYPRHIHGEMNFLQALHYMGLIGGLLVLFGSVDMKERGKIMHGSKSYAIVLGRAITAIQFIMHTFYFKIFQYKLRTKQITLMDGSPTFHIFVVGAAHILASYYAWLSDIPKQRRIASLVLMFITAAVAVTENSSLATSLGVYHMQLEGRIHHFIIQVGICTTCLLLYATA</sequence>